<protein>
    <submittedName>
        <fullName evidence="2">Uncharacterized protein</fullName>
    </submittedName>
</protein>
<evidence type="ECO:0000256" key="1">
    <source>
        <dbReference type="SAM" id="MobiDB-lite"/>
    </source>
</evidence>
<name>A0A286UQU6_9AGAM</name>
<feature type="compositionally biased region" description="Low complexity" evidence="1">
    <location>
        <begin position="150"/>
        <end position="159"/>
    </location>
</feature>
<dbReference type="EMBL" id="NBII01000002">
    <property type="protein sequence ID" value="PAV21966.1"/>
    <property type="molecule type" value="Genomic_DNA"/>
</dbReference>
<dbReference type="PANTHER" id="PTHR38696">
    <property type="entry name" value="MEDIATOR OF RNA POLYMERASE II TRANSCRIPTION SUBUNIT 13"/>
    <property type="match status" value="1"/>
</dbReference>
<organism evidence="2 3">
    <name type="scientific">Pyrrhoderma noxium</name>
    <dbReference type="NCBI Taxonomy" id="2282107"/>
    <lineage>
        <taxon>Eukaryota</taxon>
        <taxon>Fungi</taxon>
        <taxon>Dikarya</taxon>
        <taxon>Basidiomycota</taxon>
        <taxon>Agaricomycotina</taxon>
        <taxon>Agaricomycetes</taxon>
        <taxon>Hymenochaetales</taxon>
        <taxon>Hymenochaetaceae</taxon>
        <taxon>Pyrrhoderma</taxon>
    </lineage>
</organism>
<keyword evidence="3" id="KW-1185">Reference proteome</keyword>
<feature type="compositionally biased region" description="Basic and acidic residues" evidence="1">
    <location>
        <begin position="130"/>
        <end position="141"/>
    </location>
</feature>
<dbReference type="AlphaFoldDB" id="A0A286UQU6"/>
<accession>A0A286UQU6</accession>
<reference evidence="2 3" key="1">
    <citation type="journal article" date="2017" name="Mol. Ecol.">
        <title>Comparative and population genomic landscape of Phellinus noxius: A hypervariable fungus causing root rot in trees.</title>
        <authorList>
            <person name="Chung C.L."/>
            <person name="Lee T.J."/>
            <person name="Akiba M."/>
            <person name="Lee H.H."/>
            <person name="Kuo T.H."/>
            <person name="Liu D."/>
            <person name="Ke H.M."/>
            <person name="Yokoi T."/>
            <person name="Roa M.B."/>
            <person name="Lu M.J."/>
            <person name="Chang Y.Y."/>
            <person name="Ann P.J."/>
            <person name="Tsai J.N."/>
            <person name="Chen C.Y."/>
            <person name="Tzean S.S."/>
            <person name="Ota Y."/>
            <person name="Hattori T."/>
            <person name="Sahashi N."/>
            <person name="Liou R.F."/>
            <person name="Kikuchi T."/>
            <person name="Tsai I.J."/>
        </authorList>
    </citation>
    <scope>NUCLEOTIDE SEQUENCE [LARGE SCALE GENOMIC DNA]</scope>
    <source>
        <strain evidence="2 3">FFPRI411160</strain>
    </source>
</reference>
<dbReference type="Proteomes" id="UP000217199">
    <property type="component" value="Unassembled WGS sequence"/>
</dbReference>
<feature type="region of interest" description="Disordered" evidence="1">
    <location>
        <begin position="50"/>
        <end position="179"/>
    </location>
</feature>
<proteinExistence type="predicted"/>
<feature type="compositionally biased region" description="Polar residues" evidence="1">
    <location>
        <begin position="98"/>
        <end position="115"/>
    </location>
</feature>
<sequence length="409" mass="45677">MQTYAPSMGSTHPAYVYAQHPSSTRMYVPAQQVYDYEYSIPQPPNGYIVNGNGAPVVPPPPLAQRSSRSRKHYNEISPSSSSDPSKKPLKSAMKKPSPSGSVAGASTQGGHSTNSHLHRSRTVPAQESAEAYRERTSRSTEMKPTTSNMSRGRSLSGSERGARATSLTRPRSRSQSRHNYTPSHLILSFSGSCKVNLSSVMFQETVDRIRERVLPMWPDGVEFQVYRDETSEYLVKFSGNPWTARSSLGVMAMKLILELFAVLARQGYTCASSIDTGGAATSPRLVFNRLTPDPSAEFSMVIFPSGRYKVKLINFPPTICESLTAAIQDAFPRRMRSAVWDESDMYKITMDRHDFDSIADLFIATLLQQCSRYTLRLEGTIPLSHSGFWGFLQGRKELWIFRRQPTPYS</sequence>
<gene>
    <name evidence="2" type="ORF">PNOK_0192300</name>
</gene>
<comment type="caution">
    <text evidence="2">The sequence shown here is derived from an EMBL/GenBank/DDBJ whole genome shotgun (WGS) entry which is preliminary data.</text>
</comment>
<dbReference type="OrthoDB" id="3255427at2759"/>
<evidence type="ECO:0000313" key="3">
    <source>
        <dbReference type="Proteomes" id="UP000217199"/>
    </source>
</evidence>
<evidence type="ECO:0000313" key="2">
    <source>
        <dbReference type="EMBL" id="PAV21966.1"/>
    </source>
</evidence>
<dbReference type="InParanoid" id="A0A286UQU6"/>
<dbReference type="PANTHER" id="PTHR38696:SF1">
    <property type="entry name" value="MEDIATOR OF RNA POLYMERASE II TRANSCRIPTION SUBUNIT 13"/>
    <property type="match status" value="1"/>
</dbReference>